<dbReference type="EMBL" id="WIPF01000045">
    <property type="protein sequence ID" value="KAF3220880.1"/>
    <property type="molecule type" value="Genomic_DNA"/>
</dbReference>
<comment type="caution">
    <text evidence="1">The sequence shown here is derived from an EMBL/GenBank/DDBJ whole genome shotgun (WGS) entry which is preliminary data.</text>
</comment>
<accession>A0A7C8Q8R7</accession>
<evidence type="ECO:0000313" key="3">
    <source>
        <dbReference type="EMBL" id="KAF3220880.1"/>
    </source>
</evidence>
<dbReference type="Proteomes" id="UP000472727">
    <property type="component" value="Unassembled WGS sequence"/>
</dbReference>
<gene>
    <name evidence="1" type="ORF">TWF106_002638</name>
    <name evidence="3" type="ORF">TWF191_007339</name>
    <name evidence="2" type="ORF">TWF679_007375</name>
</gene>
<reference evidence="4 5" key="1">
    <citation type="submission" date="2019-06" db="EMBL/GenBank/DDBJ databases">
        <authorList>
            <person name="Palmer J.M."/>
        </authorList>
    </citation>
    <scope>NUCLEOTIDE SEQUENCE [LARGE SCALE GENOMIC DNA]</scope>
    <source>
        <strain evidence="1 4">TWF106</strain>
        <strain evidence="3 5">TWF191</strain>
        <strain evidence="2">TWF679</strain>
    </source>
</reference>
<evidence type="ECO:0000313" key="5">
    <source>
        <dbReference type="Proteomes" id="UP000483672"/>
    </source>
</evidence>
<dbReference type="EMBL" id="WIWS01000150">
    <property type="protein sequence ID" value="KAF3202061.1"/>
    <property type="molecule type" value="Genomic_DNA"/>
</dbReference>
<dbReference type="Proteomes" id="UP000483672">
    <property type="component" value="Unassembled WGS sequence"/>
</dbReference>
<dbReference type="OrthoDB" id="10314959at2759"/>
<evidence type="ECO:0000313" key="1">
    <source>
        <dbReference type="EMBL" id="KAF3202061.1"/>
    </source>
</evidence>
<dbReference type="AlphaFoldDB" id="A0A7C8Q8R7"/>
<organism evidence="1 4">
    <name type="scientific">Orbilia oligospora</name>
    <name type="common">Nematode-trapping fungus</name>
    <name type="synonym">Arthrobotrys oligospora</name>
    <dbReference type="NCBI Taxonomy" id="2813651"/>
    <lineage>
        <taxon>Eukaryota</taxon>
        <taxon>Fungi</taxon>
        <taxon>Dikarya</taxon>
        <taxon>Ascomycota</taxon>
        <taxon>Pezizomycotina</taxon>
        <taxon>Orbiliomycetes</taxon>
        <taxon>Orbiliales</taxon>
        <taxon>Orbiliaceae</taxon>
        <taxon>Orbilia</taxon>
    </lineage>
</organism>
<evidence type="ECO:0000313" key="2">
    <source>
        <dbReference type="EMBL" id="KAF3209550.1"/>
    </source>
</evidence>
<dbReference type="EMBL" id="WIWT01000042">
    <property type="protein sequence ID" value="KAF3209550.1"/>
    <property type="molecule type" value="Genomic_DNA"/>
</dbReference>
<evidence type="ECO:0000313" key="4">
    <source>
        <dbReference type="Proteomes" id="UP000472727"/>
    </source>
</evidence>
<dbReference type="Proteomes" id="UP000614610">
    <property type="component" value="Unassembled WGS sequence"/>
</dbReference>
<name>A0A7C8Q8R7_ORBOL</name>
<sequence>MIPAHLIKEAQWLLEYLMARQVARQLERAKCCSGSCFYCSYPDIFRQNGPGQFELASFEEEFGPDIDRQPAEIQGLVTETAGGQPSSPHSQNGTCVPQERSVLGHPLSEETIRASEEGCPGWKYLEIENFQWDDDGSSTCPTVGSDTETETDDGSVFIGAVKWNRRKPKLLAQRAMQRAGAYISVATLSDLEGLIL</sequence>
<proteinExistence type="predicted"/>
<protein>
    <submittedName>
        <fullName evidence="1">Uncharacterized protein</fullName>
    </submittedName>
</protein>